<protein>
    <submittedName>
        <fullName evidence="6">Lysophospholipid acyltransferase family protein</fullName>
    </submittedName>
</protein>
<accession>A0ABU9MY18</accession>
<proteinExistence type="predicted"/>
<comment type="caution">
    <text evidence="6">The sequence shown here is derived from an EMBL/GenBank/DDBJ whole genome shotgun (WGS) entry which is preliminary data.</text>
</comment>
<dbReference type="PANTHER" id="PTHR10434">
    <property type="entry name" value="1-ACYL-SN-GLYCEROL-3-PHOSPHATE ACYLTRANSFERASE"/>
    <property type="match status" value="1"/>
</dbReference>
<name>A0ABU9MY18_9GAMM</name>
<dbReference type="InterPro" id="IPR002123">
    <property type="entry name" value="Plipid/glycerol_acylTrfase"/>
</dbReference>
<keyword evidence="4" id="KW-0812">Transmembrane</keyword>
<sequence>MISKLNYCWRVLGTGFCFALFGLGGMILSLTILPLQRLIYRQTEVRQRKARKLVHYTFRFFVAVMDTLGVIGFHVHNRDAFKNLRGQLILANHPSLIDVVVLIASVPRADCVVKAHLFKNPFMRGVIQSTGYISNDDPEGLLVDCCRSLAAGNNLIIFPEGTRSDKGSLQKFKRGAANIALRCGLPSASVITSVLITMKPSTLTKGTPWYKVAPKKAHFSMHIAAEQPQPWQGHEHEPMSMQSRGLTKHLETYFHNQVANL</sequence>
<dbReference type="Proteomes" id="UP001447008">
    <property type="component" value="Unassembled WGS sequence"/>
</dbReference>
<keyword evidence="4" id="KW-1133">Transmembrane helix</keyword>
<feature type="transmembrane region" description="Helical" evidence="4">
    <location>
        <begin position="56"/>
        <end position="75"/>
    </location>
</feature>
<dbReference type="GO" id="GO:0016746">
    <property type="term" value="F:acyltransferase activity"/>
    <property type="evidence" value="ECO:0007669"/>
    <property type="project" value="UniProtKB-KW"/>
</dbReference>
<feature type="domain" description="Phospholipid/glycerol acyltransferase" evidence="5">
    <location>
        <begin position="87"/>
        <end position="199"/>
    </location>
</feature>
<evidence type="ECO:0000256" key="4">
    <source>
        <dbReference type="SAM" id="Phobius"/>
    </source>
</evidence>
<evidence type="ECO:0000256" key="1">
    <source>
        <dbReference type="ARBA" id="ARBA00005189"/>
    </source>
</evidence>
<evidence type="ECO:0000313" key="6">
    <source>
        <dbReference type="EMBL" id="MEM0515878.1"/>
    </source>
</evidence>
<evidence type="ECO:0000313" key="7">
    <source>
        <dbReference type="Proteomes" id="UP001447008"/>
    </source>
</evidence>
<dbReference type="SUPFAM" id="SSF69593">
    <property type="entry name" value="Glycerol-3-phosphate (1)-acyltransferase"/>
    <property type="match status" value="1"/>
</dbReference>
<comment type="pathway">
    <text evidence="1">Lipid metabolism.</text>
</comment>
<dbReference type="RefSeq" id="WP_342678908.1">
    <property type="nucleotide sequence ID" value="NZ_JBCGCU010000011.1"/>
</dbReference>
<keyword evidence="7" id="KW-1185">Reference proteome</keyword>
<dbReference type="EMBL" id="JBCGCU010000011">
    <property type="protein sequence ID" value="MEM0515878.1"/>
    <property type="molecule type" value="Genomic_DNA"/>
</dbReference>
<dbReference type="PANTHER" id="PTHR10434:SF66">
    <property type="entry name" value="PHOSPHOLIPID_GLYCEROL ACYLTRANSFERASE DOMAIN-CONTAINING PROTEIN"/>
    <property type="match status" value="1"/>
</dbReference>
<keyword evidence="4" id="KW-0472">Membrane</keyword>
<evidence type="ECO:0000256" key="2">
    <source>
        <dbReference type="ARBA" id="ARBA00022679"/>
    </source>
</evidence>
<dbReference type="SMART" id="SM00563">
    <property type="entry name" value="PlsC"/>
    <property type="match status" value="1"/>
</dbReference>
<dbReference type="CDD" id="cd07989">
    <property type="entry name" value="LPLAT_AGPAT-like"/>
    <property type="match status" value="1"/>
</dbReference>
<organism evidence="6 7">
    <name type="scientific">Pseudoalteromonas qingdaonensis</name>
    <dbReference type="NCBI Taxonomy" id="3131913"/>
    <lineage>
        <taxon>Bacteria</taxon>
        <taxon>Pseudomonadati</taxon>
        <taxon>Pseudomonadota</taxon>
        <taxon>Gammaproteobacteria</taxon>
        <taxon>Alteromonadales</taxon>
        <taxon>Pseudoalteromonadaceae</taxon>
        <taxon>Pseudoalteromonas</taxon>
    </lineage>
</organism>
<keyword evidence="2" id="KW-0808">Transferase</keyword>
<evidence type="ECO:0000259" key="5">
    <source>
        <dbReference type="SMART" id="SM00563"/>
    </source>
</evidence>
<gene>
    <name evidence="6" type="ORF">WCN91_10720</name>
</gene>
<feature type="transmembrane region" description="Helical" evidence="4">
    <location>
        <begin position="12"/>
        <end position="35"/>
    </location>
</feature>
<keyword evidence="3 6" id="KW-0012">Acyltransferase</keyword>
<evidence type="ECO:0000256" key="3">
    <source>
        <dbReference type="ARBA" id="ARBA00023315"/>
    </source>
</evidence>
<reference evidence="6 7" key="1">
    <citation type="submission" date="2024-03" db="EMBL/GenBank/DDBJ databases">
        <title>Pseudoalteromonas qingdaonensis sp. nov., isolated from the intestines of marine benthic organisms.</title>
        <authorList>
            <person name="Lin X."/>
            <person name="Fang S."/>
            <person name="Hu X."/>
        </authorList>
    </citation>
    <scope>NUCLEOTIDE SEQUENCE [LARGE SCALE GENOMIC DNA]</scope>
    <source>
        <strain evidence="6 7">YIC-827</strain>
    </source>
</reference>
<dbReference type="Pfam" id="PF01553">
    <property type="entry name" value="Acyltransferase"/>
    <property type="match status" value="1"/>
</dbReference>